<dbReference type="GO" id="GO:0061982">
    <property type="term" value="P:meiosis I cell cycle process"/>
    <property type="evidence" value="ECO:0007669"/>
    <property type="project" value="UniProtKB-ARBA"/>
</dbReference>
<dbReference type="EMBL" id="JAHMUF010000009">
    <property type="protein sequence ID" value="KAG7193863.1"/>
    <property type="molecule type" value="Genomic_DNA"/>
</dbReference>
<dbReference type="GO" id="GO:0003677">
    <property type="term" value="F:DNA binding"/>
    <property type="evidence" value="ECO:0007669"/>
    <property type="project" value="InterPro"/>
</dbReference>
<proteinExistence type="predicted"/>
<feature type="region of interest" description="Disordered" evidence="1">
    <location>
        <begin position="264"/>
        <end position="287"/>
    </location>
</feature>
<dbReference type="GO" id="GO:0004519">
    <property type="term" value="F:endonuclease activity"/>
    <property type="evidence" value="ECO:0007669"/>
    <property type="project" value="UniProtKB-KW"/>
</dbReference>
<evidence type="ECO:0000313" key="4">
    <source>
        <dbReference type="Proteomes" id="UP000790833"/>
    </source>
</evidence>
<dbReference type="Pfam" id="PF02732">
    <property type="entry name" value="ERCC4"/>
    <property type="match status" value="1"/>
</dbReference>
<organism evidence="3 4">
    <name type="scientific">Scheffersomyces spartinae</name>
    <dbReference type="NCBI Taxonomy" id="45513"/>
    <lineage>
        <taxon>Eukaryota</taxon>
        <taxon>Fungi</taxon>
        <taxon>Dikarya</taxon>
        <taxon>Ascomycota</taxon>
        <taxon>Saccharomycotina</taxon>
        <taxon>Pichiomycetes</taxon>
        <taxon>Debaryomycetaceae</taxon>
        <taxon>Scheffersomyces</taxon>
    </lineage>
</organism>
<accession>A0A9P7V9T8</accession>
<evidence type="ECO:0000256" key="1">
    <source>
        <dbReference type="SAM" id="MobiDB-lite"/>
    </source>
</evidence>
<dbReference type="Gene3D" id="3.40.50.10130">
    <property type="match status" value="1"/>
</dbReference>
<keyword evidence="3" id="KW-0540">Nuclease</keyword>
<feature type="domain" description="ERCC4" evidence="2">
    <location>
        <begin position="393"/>
        <end position="568"/>
    </location>
</feature>
<keyword evidence="3" id="KW-0255">Endonuclease</keyword>
<keyword evidence="4" id="KW-1185">Reference proteome</keyword>
<dbReference type="GO" id="GO:0006310">
    <property type="term" value="P:DNA recombination"/>
    <property type="evidence" value="ECO:0007669"/>
    <property type="project" value="UniProtKB-ARBA"/>
</dbReference>
<dbReference type="GeneID" id="66118435"/>
<keyword evidence="3" id="KW-0378">Hydrolase</keyword>
<dbReference type="OrthoDB" id="343092at2759"/>
<evidence type="ECO:0000259" key="2">
    <source>
        <dbReference type="Pfam" id="PF02732"/>
    </source>
</evidence>
<sequence length="668" mass="75528">MKDGSETFDKFVTTRKEEKFDQNQTFLKSSPLLTVSANANANEGDDNIEVVVLSDDISKSNTSIQGLSNANADDSLQIMDIIMKETPQLDKPELPPILDQSTSPIRQQIDASSPIAAVNGVQCSRLFVGSSSQNSQEESYKRKFTASDILQMTESEGEESILKEQPTRKKLHMEVPRSQSAVLTPIKPQSPIQMAGLTSLAITPARSRESNRGPTKSTMANFFSSSPVPVHAAAQHRSYASPTTKKPSNTFYLINTLSSPARVLSSSPVSTRVHDSPSKKITVDVPRPKNNNIPIVIENLSSDPIEDTIEPVAPLTKSKPSKKSLNKSKNDYTLKELNAVNKIVRRKEDLMAEMVIHISEHLYLNKFKQDYMMAKFINTEIKQESINEPIIYWTRNVKATYDTEKALFLPCEPKTIMETNLMVYLNAEEFFDGIVDEEFINQFESNTKAYELRNLYRRINSIIENFRMKLSFNKSPHVVFIIEGFEKLMTKLRSRENKKFRDLVTGVSDLPSSQEASQKRSKKAQEKLLYSLPSKEVEKLLKYIQFETGIPVFLVRGNQEAIEWLYLFTYTISKSLYDRLSRNKDFAHLNTVGSGVDAKLTFIRSLALFKRMTQEKATSLYPKAGSMKQLYKIYESGKLVGSPLPTTVDASMRRFFTSDDPDENISID</sequence>
<gene>
    <name evidence="3" type="primary">EME1</name>
    <name evidence="3" type="ORF">KQ657_005061</name>
</gene>
<evidence type="ECO:0000313" key="3">
    <source>
        <dbReference type="EMBL" id="KAG7193863.1"/>
    </source>
</evidence>
<dbReference type="RefSeq" id="XP_043049410.1">
    <property type="nucleotide sequence ID" value="XM_043195705.1"/>
</dbReference>
<feature type="compositionally biased region" description="Basic and acidic residues" evidence="1">
    <location>
        <begin position="272"/>
        <end position="282"/>
    </location>
</feature>
<dbReference type="Proteomes" id="UP000790833">
    <property type="component" value="Unassembled WGS sequence"/>
</dbReference>
<dbReference type="AlphaFoldDB" id="A0A9P7V9T8"/>
<protein>
    <submittedName>
        <fullName evidence="3">Crossover junction endonuclease eme1</fullName>
    </submittedName>
</protein>
<dbReference type="InterPro" id="IPR006166">
    <property type="entry name" value="ERCC4_domain"/>
</dbReference>
<comment type="caution">
    <text evidence="3">The sequence shown here is derived from an EMBL/GenBank/DDBJ whole genome shotgun (WGS) entry which is preliminary data.</text>
</comment>
<name>A0A9P7V9T8_9ASCO</name>
<reference evidence="3" key="1">
    <citation type="submission" date="2021-03" db="EMBL/GenBank/DDBJ databases">
        <authorList>
            <person name="Palmer J.M."/>
        </authorList>
    </citation>
    <scope>NUCLEOTIDE SEQUENCE</scope>
    <source>
        <strain evidence="3">ARV_011</strain>
    </source>
</reference>